<keyword evidence="2" id="KW-1185">Reference proteome</keyword>
<evidence type="ECO:0000313" key="2">
    <source>
        <dbReference type="Proteomes" id="UP000077412"/>
    </source>
</evidence>
<dbReference type="STRING" id="255247.ABE41_006525"/>
<name>A0A1B1Z2H0_9BACL</name>
<evidence type="ECO:0008006" key="3">
    <source>
        <dbReference type="Google" id="ProtNLM"/>
    </source>
</evidence>
<gene>
    <name evidence="1" type="ORF">ABE41_006525</name>
</gene>
<evidence type="ECO:0000313" key="1">
    <source>
        <dbReference type="EMBL" id="ANX11657.1"/>
    </source>
</evidence>
<dbReference type="AlphaFoldDB" id="A0A1B1Z2H0"/>
<organism evidence="1 2">
    <name type="scientific">Fictibacillus arsenicus</name>
    <dbReference type="NCBI Taxonomy" id="255247"/>
    <lineage>
        <taxon>Bacteria</taxon>
        <taxon>Bacillati</taxon>
        <taxon>Bacillota</taxon>
        <taxon>Bacilli</taxon>
        <taxon>Bacillales</taxon>
        <taxon>Fictibacillaceae</taxon>
        <taxon>Fictibacillus</taxon>
    </lineage>
</organism>
<reference evidence="1 2" key="1">
    <citation type="submission" date="2016-08" db="EMBL/GenBank/DDBJ databases">
        <title>Complete genome sequence of Fictibacillus arsenicus G25-54, a strain with toxicity to nematodes and a potential arsenic-resistance activity.</title>
        <authorList>
            <person name="Zheng Z."/>
        </authorList>
    </citation>
    <scope>NUCLEOTIDE SEQUENCE [LARGE SCALE GENOMIC DNA]</scope>
    <source>
        <strain evidence="1 2">G25-54</strain>
    </source>
</reference>
<accession>A0A1B1Z2H0</accession>
<dbReference type="EMBL" id="CP016761">
    <property type="protein sequence ID" value="ANX11657.1"/>
    <property type="molecule type" value="Genomic_DNA"/>
</dbReference>
<dbReference type="KEGG" id="far:ABE41_006525"/>
<protein>
    <recommendedName>
        <fullName evidence="3">GIY-YIG domain-containing protein</fullName>
    </recommendedName>
</protein>
<dbReference type="Proteomes" id="UP000077412">
    <property type="component" value="Chromosome"/>
</dbReference>
<sequence length="157" mass="18496">MDEKWVGMKMIVSFQDINNRLQERLDQLLTATKFPIRTLTEGEIKKIFGEYLLPIEGVYLIVKNKPLYVGRSRNLAQRIGVDLRATTRKQATLSYKLTTLKDRFPQLQTIQDARNYIYDHYSIQMIRVEDENERAIIQIYAAMELGTIKEFNSFRET</sequence>
<proteinExistence type="predicted"/>